<keyword evidence="1" id="KW-0472">Membrane</keyword>
<proteinExistence type="predicted"/>
<dbReference type="AlphaFoldDB" id="A0AAX3N497"/>
<dbReference type="EMBL" id="CP118101">
    <property type="protein sequence ID" value="WDH84666.1"/>
    <property type="molecule type" value="Genomic_DNA"/>
</dbReference>
<dbReference type="RefSeq" id="WP_047909561.1">
    <property type="nucleotide sequence ID" value="NZ_CP118101.1"/>
</dbReference>
<evidence type="ECO:0000313" key="3">
    <source>
        <dbReference type="EMBL" id="WDI04349.1"/>
    </source>
</evidence>
<evidence type="ECO:0008006" key="6">
    <source>
        <dbReference type="Google" id="ProtNLM"/>
    </source>
</evidence>
<evidence type="ECO:0000313" key="5">
    <source>
        <dbReference type="Proteomes" id="UP001221519"/>
    </source>
</evidence>
<keyword evidence="1" id="KW-1133">Transmembrane helix</keyword>
<feature type="transmembrane region" description="Helical" evidence="1">
    <location>
        <begin position="43"/>
        <end position="63"/>
    </location>
</feature>
<dbReference type="Proteomes" id="UP001221519">
    <property type="component" value="Chromosome"/>
</dbReference>
<keyword evidence="1" id="KW-0812">Transmembrane</keyword>
<protein>
    <recommendedName>
        <fullName evidence="6">Methyltransferase</fullName>
    </recommendedName>
</protein>
<evidence type="ECO:0000256" key="1">
    <source>
        <dbReference type="SAM" id="Phobius"/>
    </source>
</evidence>
<evidence type="ECO:0000313" key="2">
    <source>
        <dbReference type="EMBL" id="WDH84666.1"/>
    </source>
</evidence>
<reference evidence="2 5" key="1">
    <citation type="submission" date="2023-02" db="EMBL/GenBank/DDBJ databases">
        <title>Pathogen: clinical or host-associated sample.</title>
        <authorList>
            <person name="Hergert J."/>
            <person name="Casey R."/>
            <person name="Wagner J."/>
            <person name="Young E.L."/>
            <person name="Oakeson K.F."/>
        </authorList>
    </citation>
    <scope>NUCLEOTIDE SEQUENCE</scope>
    <source>
        <strain evidence="3 5">2022CK-00829</strain>
        <strain evidence="2">2022CK-00830</strain>
    </source>
</reference>
<dbReference type="EMBL" id="CP118108">
    <property type="protein sequence ID" value="WDI04349.1"/>
    <property type="molecule type" value="Genomic_DNA"/>
</dbReference>
<name>A0AAX3N497_9BACL</name>
<sequence>MQLFKPTPEFMVSHRKRFRTLVIFGVATLLLGLVNLSEDGELLTIPFILYSAVLAFEIIILLLQLSKKPKLFKLVNHKLQIGDRIYQPEDIKSIIIEEFYGPSIAIKPKGRRIVPVMNVYRISDGTDAEDAFETIHEWGDKFSVPVLTKRIWTL</sequence>
<evidence type="ECO:0000313" key="4">
    <source>
        <dbReference type="Proteomes" id="UP001220962"/>
    </source>
</evidence>
<dbReference type="Proteomes" id="UP001220962">
    <property type="component" value="Chromosome"/>
</dbReference>
<accession>A0AAX3N497</accession>
<keyword evidence="5" id="KW-1185">Reference proteome</keyword>
<organism evidence="2 4">
    <name type="scientific">Paenibacillus urinalis</name>
    <dbReference type="NCBI Taxonomy" id="521520"/>
    <lineage>
        <taxon>Bacteria</taxon>
        <taxon>Bacillati</taxon>
        <taxon>Bacillota</taxon>
        <taxon>Bacilli</taxon>
        <taxon>Bacillales</taxon>
        <taxon>Paenibacillaceae</taxon>
        <taxon>Paenibacillus</taxon>
    </lineage>
</organism>
<feature type="transmembrane region" description="Helical" evidence="1">
    <location>
        <begin position="21"/>
        <end position="37"/>
    </location>
</feature>
<gene>
    <name evidence="2" type="ORF">PUW23_10820</name>
    <name evidence="3" type="ORF">PUW25_10505</name>
</gene>